<accession>A0A1G8JXX0</accession>
<name>A0A1G8JXX0_9PSED</name>
<evidence type="ECO:0000313" key="2">
    <source>
        <dbReference type="EMBL" id="SDI35993.1"/>
    </source>
</evidence>
<feature type="signal peptide" evidence="1">
    <location>
        <begin position="1"/>
        <end position="21"/>
    </location>
</feature>
<dbReference type="AlphaFoldDB" id="A0A1G8JXX0"/>
<sequence>MRLRSTLVLCALLATPLLASADDQTNASGQDVLKEHKAEIQNRLADIDYKRKRIVEANMGLSDKEGEAFWPIYNTYRTEADKLSHESLGLLADYAKSYNTGKVSDQDASKLIKRVEDLQSRRLDLRNKYVARIAKTVSPTRAMRFLQIETQLDAMMVLDVGSQVPLAE</sequence>
<gene>
    <name evidence="2" type="ORF">SAMN05216272_108125</name>
</gene>
<evidence type="ECO:0000313" key="3">
    <source>
        <dbReference type="Proteomes" id="UP000199636"/>
    </source>
</evidence>
<feature type="chain" id="PRO_5011609276" description="Transcriptional regulator" evidence="1">
    <location>
        <begin position="22"/>
        <end position="168"/>
    </location>
</feature>
<evidence type="ECO:0008006" key="4">
    <source>
        <dbReference type="Google" id="ProtNLM"/>
    </source>
</evidence>
<evidence type="ECO:0000256" key="1">
    <source>
        <dbReference type="SAM" id="SignalP"/>
    </source>
</evidence>
<dbReference type="EMBL" id="FNDS01000008">
    <property type="protein sequence ID" value="SDI35993.1"/>
    <property type="molecule type" value="Genomic_DNA"/>
</dbReference>
<organism evidence="2 3">
    <name type="scientific">Pseudomonas panipatensis</name>
    <dbReference type="NCBI Taxonomy" id="428992"/>
    <lineage>
        <taxon>Bacteria</taxon>
        <taxon>Pseudomonadati</taxon>
        <taxon>Pseudomonadota</taxon>
        <taxon>Gammaproteobacteria</taxon>
        <taxon>Pseudomonadales</taxon>
        <taxon>Pseudomonadaceae</taxon>
        <taxon>Pseudomonas</taxon>
    </lineage>
</organism>
<dbReference type="STRING" id="428992.SAMN05216272_108125"/>
<dbReference type="RefSeq" id="WP_090265050.1">
    <property type="nucleotide sequence ID" value="NZ_FNDS01000008.1"/>
</dbReference>
<proteinExistence type="predicted"/>
<keyword evidence="1" id="KW-0732">Signal</keyword>
<reference evidence="3" key="1">
    <citation type="submission" date="2016-10" db="EMBL/GenBank/DDBJ databases">
        <authorList>
            <person name="Varghese N."/>
            <person name="Submissions S."/>
        </authorList>
    </citation>
    <scope>NUCLEOTIDE SEQUENCE [LARGE SCALE GENOMIC DNA]</scope>
    <source>
        <strain evidence="3">CCM 7469</strain>
    </source>
</reference>
<dbReference type="Proteomes" id="UP000199636">
    <property type="component" value="Unassembled WGS sequence"/>
</dbReference>
<keyword evidence="3" id="KW-1185">Reference proteome</keyword>
<dbReference type="OrthoDB" id="9153342at2"/>
<protein>
    <recommendedName>
        <fullName evidence="4">Transcriptional regulator</fullName>
    </recommendedName>
</protein>